<keyword evidence="5" id="KW-1185">Reference proteome</keyword>
<feature type="domain" description="J" evidence="3">
    <location>
        <begin position="3"/>
        <end position="69"/>
    </location>
</feature>
<organism evidence="4 5">
    <name type="scientific">Ramazzottius varieornatus</name>
    <name type="common">Water bear</name>
    <name type="synonym">Tardigrade</name>
    <dbReference type="NCBI Taxonomy" id="947166"/>
    <lineage>
        <taxon>Eukaryota</taxon>
        <taxon>Metazoa</taxon>
        <taxon>Ecdysozoa</taxon>
        <taxon>Tardigrada</taxon>
        <taxon>Eutardigrada</taxon>
        <taxon>Parachela</taxon>
        <taxon>Hypsibioidea</taxon>
        <taxon>Ramazzottiidae</taxon>
        <taxon>Ramazzottius</taxon>
    </lineage>
</organism>
<dbReference type="InterPro" id="IPR018253">
    <property type="entry name" value="DnaJ_domain_CS"/>
</dbReference>
<dbReference type="Gene3D" id="1.10.287.110">
    <property type="entry name" value="DnaJ domain"/>
    <property type="match status" value="1"/>
</dbReference>
<name>A0A1D1W6V1_RAMVA</name>
<dbReference type="PROSITE" id="PS50076">
    <property type="entry name" value="DNAJ_2"/>
    <property type="match status" value="1"/>
</dbReference>
<proteinExistence type="predicted"/>
<evidence type="ECO:0000313" key="5">
    <source>
        <dbReference type="Proteomes" id="UP000186922"/>
    </source>
</evidence>
<feature type="region of interest" description="Disordered" evidence="2">
    <location>
        <begin position="246"/>
        <end position="335"/>
    </location>
</feature>
<dbReference type="PANTHER" id="PTHR45168:SF3">
    <property type="entry name" value="DNAJ HEAT SHOCK PROTEIN FAMILY (HSP40) MEMBER B2"/>
    <property type="match status" value="1"/>
</dbReference>
<dbReference type="PROSITE" id="PS00636">
    <property type="entry name" value="DNAJ_1"/>
    <property type="match status" value="1"/>
</dbReference>
<dbReference type="InterPro" id="IPR036869">
    <property type="entry name" value="J_dom_sf"/>
</dbReference>
<gene>
    <name evidence="4" type="primary">RvY_17039-1</name>
    <name evidence="4" type="synonym">RvY_17039.1</name>
    <name evidence="4" type="ORF">RvY_17039</name>
</gene>
<feature type="compositionally biased region" description="Polar residues" evidence="2">
    <location>
        <begin position="290"/>
        <end position="302"/>
    </location>
</feature>
<evidence type="ECO:0000256" key="1">
    <source>
        <dbReference type="ARBA" id="ARBA00023186"/>
    </source>
</evidence>
<feature type="compositionally biased region" description="Polar residues" evidence="2">
    <location>
        <begin position="246"/>
        <end position="257"/>
    </location>
</feature>
<accession>A0A1D1W6V1</accession>
<dbReference type="AlphaFoldDB" id="A0A1D1W6V1"/>
<comment type="caution">
    <text evidence="4">The sequence shown here is derived from an EMBL/GenBank/DDBJ whole genome shotgun (WGS) entry which is preliminary data.</text>
</comment>
<evidence type="ECO:0000259" key="3">
    <source>
        <dbReference type="PROSITE" id="PS50076"/>
    </source>
</evidence>
<dbReference type="EMBL" id="BDGG01000014">
    <property type="protein sequence ID" value="GAV07164.1"/>
    <property type="molecule type" value="Genomic_DNA"/>
</dbReference>
<keyword evidence="1" id="KW-0143">Chaperone</keyword>
<sequence>MHDFYAVLEITKAATDAEIKKAYRRLALRWHPDKNPEQKDHAEGKFKLISQAYEVLSDVKKRSIYDKYGHEGLKSAQQNGGAAGPRHASSRHFHAAGGFNDPFAEMFGGRGFVFRDPFDLFREFFGGDPFSDLRTDRYQSAFFGFPSPAFGFGLGMSPFGSFPAMSLLGGAGDDAFSAFTSSTTNFQSFSDAPSAIRRITTTTKVVNGKKINTKKVLENGVETVHVYENGQLKSKSVNGVQQALPTLSSDNVTSQPPHKSLKSDSRTSAHHSTASPLPKPQPAHQHYTHRTPNMAPSQSHSAFTKAPTVHIPTSKSRGDQGTKRSWFMGEQTQRS</sequence>
<dbReference type="InterPro" id="IPR001623">
    <property type="entry name" value="DnaJ_domain"/>
</dbReference>
<dbReference type="InterPro" id="IPR043183">
    <property type="entry name" value="DNJB2/6-like"/>
</dbReference>
<evidence type="ECO:0000256" key="2">
    <source>
        <dbReference type="SAM" id="MobiDB-lite"/>
    </source>
</evidence>
<dbReference type="PRINTS" id="PR00625">
    <property type="entry name" value="JDOMAIN"/>
</dbReference>
<dbReference type="GO" id="GO:0051082">
    <property type="term" value="F:unfolded protein binding"/>
    <property type="evidence" value="ECO:0007669"/>
    <property type="project" value="InterPro"/>
</dbReference>
<evidence type="ECO:0000313" key="4">
    <source>
        <dbReference type="EMBL" id="GAV07164.1"/>
    </source>
</evidence>
<protein>
    <recommendedName>
        <fullName evidence="3">J domain-containing protein</fullName>
    </recommendedName>
</protein>
<dbReference type="SMART" id="SM00271">
    <property type="entry name" value="DnaJ"/>
    <property type="match status" value="1"/>
</dbReference>
<reference evidence="4 5" key="1">
    <citation type="journal article" date="2016" name="Nat. Commun.">
        <title>Extremotolerant tardigrade genome and improved radiotolerance of human cultured cells by tardigrade-unique protein.</title>
        <authorList>
            <person name="Hashimoto T."/>
            <person name="Horikawa D.D."/>
            <person name="Saito Y."/>
            <person name="Kuwahara H."/>
            <person name="Kozuka-Hata H."/>
            <person name="Shin-I T."/>
            <person name="Minakuchi Y."/>
            <person name="Ohishi K."/>
            <person name="Motoyama A."/>
            <person name="Aizu T."/>
            <person name="Enomoto A."/>
            <person name="Kondo K."/>
            <person name="Tanaka S."/>
            <person name="Hara Y."/>
            <person name="Koshikawa S."/>
            <person name="Sagara H."/>
            <person name="Miura T."/>
            <person name="Yokobori S."/>
            <person name="Miyagawa K."/>
            <person name="Suzuki Y."/>
            <person name="Kubo T."/>
            <person name="Oyama M."/>
            <person name="Kohara Y."/>
            <person name="Fujiyama A."/>
            <person name="Arakawa K."/>
            <person name="Katayama T."/>
            <person name="Toyoda A."/>
            <person name="Kunieda T."/>
        </authorList>
    </citation>
    <scope>NUCLEOTIDE SEQUENCE [LARGE SCALE GENOMIC DNA]</scope>
    <source>
        <strain evidence="4 5">YOKOZUNA-1</strain>
    </source>
</reference>
<dbReference type="SUPFAM" id="SSF46565">
    <property type="entry name" value="Chaperone J-domain"/>
    <property type="match status" value="1"/>
</dbReference>
<dbReference type="Proteomes" id="UP000186922">
    <property type="component" value="Unassembled WGS sequence"/>
</dbReference>
<dbReference type="GO" id="GO:0030544">
    <property type="term" value="F:Hsp70 protein binding"/>
    <property type="evidence" value="ECO:0007669"/>
    <property type="project" value="InterPro"/>
</dbReference>
<dbReference type="Pfam" id="PF00226">
    <property type="entry name" value="DnaJ"/>
    <property type="match status" value="1"/>
</dbReference>
<dbReference type="OrthoDB" id="10250354at2759"/>
<dbReference type="STRING" id="947166.A0A1D1W6V1"/>
<dbReference type="CDD" id="cd06257">
    <property type="entry name" value="DnaJ"/>
    <property type="match status" value="1"/>
</dbReference>
<dbReference type="PANTHER" id="PTHR45168">
    <property type="entry name" value="DNAJ HOMOLOG SUBFAMILY B MEMBER 2"/>
    <property type="match status" value="1"/>
</dbReference>